<evidence type="ECO:0000313" key="6">
    <source>
        <dbReference type="Proteomes" id="UP000191448"/>
    </source>
</evidence>
<comment type="caution">
    <text evidence="5">The sequence shown here is derived from an EMBL/GenBank/DDBJ whole genome shotgun (WGS) entry which is preliminary data.</text>
</comment>
<dbReference type="InterPro" id="IPR036388">
    <property type="entry name" value="WH-like_DNA-bd_sf"/>
</dbReference>
<dbReference type="AlphaFoldDB" id="A0A1V4SVL5"/>
<dbReference type="SUPFAM" id="SSF46785">
    <property type="entry name" value="Winged helix' DNA-binding domain"/>
    <property type="match status" value="1"/>
</dbReference>
<evidence type="ECO:0000256" key="3">
    <source>
        <dbReference type="ARBA" id="ARBA00023163"/>
    </source>
</evidence>
<feature type="domain" description="HTH hxlR-type" evidence="4">
    <location>
        <begin position="9"/>
        <end position="105"/>
    </location>
</feature>
<keyword evidence="3" id="KW-0804">Transcription</keyword>
<dbReference type="Gene3D" id="1.10.10.10">
    <property type="entry name" value="Winged helix-like DNA-binding domain superfamily/Winged helix DNA-binding domain"/>
    <property type="match status" value="1"/>
</dbReference>
<dbReference type="PROSITE" id="PS51118">
    <property type="entry name" value="HTH_HXLR"/>
    <property type="match status" value="1"/>
</dbReference>
<evidence type="ECO:0000259" key="4">
    <source>
        <dbReference type="PROSITE" id="PS51118"/>
    </source>
</evidence>
<proteinExistence type="predicted"/>
<dbReference type="RefSeq" id="WP_080023041.1">
    <property type="nucleotide sequence ID" value="NZ_LTAY01000046.1"/>
</dbReference>
<evidence type="ECO:0000256" key="1">
    <source>
        <dbReference type="ARBA" id="ARBA00023015"/>
    </source>
</evidence>
<accession>A0A1V4SVL5</accession>
<dbReference type="InterPro" id="IPR002577">
    <property type="entry name" value="HTH_HxlR"/>
</dbReference>
<reference evidence="5 6" key="1">
    <citation type="submission" date="2016-02" db="EMBL/GenBank/DDBJ databases">
        <title>Genome sequence of Clostridium thermobutyricum DSM 4928.</title>
        <authorList>
            <person name="Poehlein A."/>
            <person name="Daniel R."/>
        </authorList>
    </citation>
    <scope>NUCLEOTIDE SEQUENCE [LARGE SCALE GENOMIC DNA]</scope>
    <source>
        <strain evidence="5 6">DSM 4928</strain>
    </source>
</reference>
<dbReference type="Pfam" id="PF01638">
    <property type="entry name" value="HxlR"/>
    <property type="match status" value="1"/>
</dbReference>
<keyword evidence="1" id="KW-0805">Transcription regulation</keyword>
<dbReference type="GO" id="GO:0003677">
    <property type="term" value="F:DNA binding"/>
    <property type="evidence" value="ECO:0007669"/>
    <property type="project" value="UniProtKB-KW"/>
</dbReference>
<protein>
    <submittedName>
        <fullName evidence="5">HTH-type transcriptional activator HxlR</fullName>
    </submittedName>
</protein>
<evidence type="ECO:0000313" key="5">
    <source>
        <dbReference type="EMBL" id="OPX47518.1"/>
    </source>
</evidence>
<name>A0A1V4SVL5_9CLOT</name>
<dbReference type="Proteomes" id="UP000191448">
    <property type="component" value="Unassembled WGS sequence"/>
</dbReference>
<dbReference type="PANTHER" id="PTHR33204">
    <property type="entry name" value="TRANSCRIPTIONAL REGULATOR, MARR FAMILY"/>
    <property type="match status" value="1"/>
</dbReference>
<gene>
    <name evidence="5" type="primary">hxlR</name>
    <name evidence="5" type="ORF">CLTHE_18230</name>
</gene>
<dbReference type="EMBL" id="LTAY01000046">
    <property type="protein sequence ID" value="OPX47518.1"/>
    <property type="molecule type" value="Genomic_DNA"/>
</dbReference>
<evidence type="ECO:0000256" key="2">
    <source>
        <dbReference type="ARBA" id="ARBA00023125"/>
    </source>
</evidence>
<keyword evidence="2" id="KW-0238">DNA-binding</keyword>
<dbReference type="InterPro" id="IPR036390">
    <property type="entry name" value="WH_DNA-bd_sf"/>
</dbReference>
<organism evidence="5 6">
    <name type="scientific">Clostridium thermobutyricum DSM 4928</name>
    <dbReference type="NCBI Taxonomy" id="1121339"/>
    <lineage>
        <taxon>Bacteria</taxon>
        <taxon>Bacillati</taxon>
        <taxon>Bacillota</taxon>
        <taxon>Clostridia</taxon>
        <taxon>Eubacteriales</taxon>
        <taxon>Clostridiaceae</taxon>
        <taxon>Clostridium</taxon>
    </lineage>
</organism>
<sequence>MKKKKLRDEEAIQKSLKLLSGKWRLRVILEIYKEDKIRFNKLQKNIDGISSIMLTRILKELIENKLVLREQFDEIPPHVEYSLTREALGLCQVFNVLEELGKKLK</sequence>
<dbReference type="OrthoDB" id="9791143at2"/>